<evidence type="ECO:0000313" key="5">
    <source>
        <dbReference type="Proteomes" id="UP000831786"/>
    </source>
</evidence>
<gene>
    <name evidence="4" type="primary">sufD</name>
    <name evidence="4" type="ORF">MUN78_06590</name>
</gene>
<keyword evidence="5" id="KW-1185">Reference proteome</keyword>
<comment type="similarity">
    <text evidence="1">Belongs to the iron-sulfur cluster assembly SufBD family.</text>
</comment>
<dbReference type="PANTHER" id="PTHR43575">
    <property type="entry name" value="PROTEIN ABCI7, CHLOROPLASTIC"/>
    <property type="match status" value="1"/>
</dbReference>
<evidence type="ECO:0000313" key="4">
    <source>
        <dbReference type="EMBL" id="UOQ58493.1"/>
    </source>
</evidence>
<protein>
    <submittedName>
        <fullName evidence="4">Fe-S cluster assembly protein SufD</fullName>
    </submittedName>
</protein>
<dbReference type="Pfam" id="PF01458">
    <property type="entry name" value="SUFBD_core"/>
    <property type="match status" value="1"/>
</dbReference>
<accession>A0ABY4FQD2</accession>
<dbReference type="EMBL" id="CP095045">
    <property type="protein sequence ID" value="UOQ58493.1"/>
    <property type="molecule type" value="Genomic_DNA"/>
</dbReference>
<dbReference type="InterPro" id="IPR037284">
    <property type="entry name" value="SUF_FeS_clus_asmbl_SufBD_sf"/>
</dbReference>
<reference evidence="4 5" key="1">
    <citation type="submission" date="2022-04" db="EMBL/GenBank/DDBJ databases">
        <title>Leucobacter sp. isolated from rhizosphere of garlic.</title>
        <authorList>
            <person name="Won M."/>
            <person name="Lee C.-M."/>
            <person name="Woen H.-Y."/>
            <person name="Kwon S.-W."/>
        </authorList>
    </citation>
    <scope>NUCLEOTIDE SEQUENCE [LARGE SCALE GENOMIC DNA]</scope>
    <source>
        <strain evidence="4 5">H21R-40</strain>
    </source>
</reference>
<evidence type="ECO:0000256" key="1">
    <source>
        <dbReference type="ARBA" id="ARBA00043967"/>
    </source>
</evidence>
<sequence>MTEAVATKDTAQHGLTAHSDGDWDNRVPVQTRSDRPKSTDVADFPQVTGREAVWKFTPVAKLDALLNGALDGARLPVSVSEAAGVSSEWIARDDARVGRAGIPEERGAAAAWGAFDEAHLVTVASEERRTVVVARDALGTAPRAGHTIIEAAPHSTGLVILENSGAAQLSENVEIVVGDGAKLTVVSVQQWDDEAIHLASHYASVGRDASLTHIVVSLGGGLVRLNPSIHLDHEGANGEALGAYFADAGQHLEHQVYLDHDAPHTRSRVTYKGALQGEGAHTVWIGDVLIRNNATGTDSYEQNRNLVLSEGTRADSIPNLEIETGDIAGAGHASATGRFDDEHIFYLQSRGISEEEARKLVVRGFLLEVIAQIGDEATEERLQAAVEAELAESVR</sequence>
<dbReference type="SUPFAM" id="SSF101960">
    <property type="entry name" value="Stabilizer of iron transporter SufD"/>
    <property type="match status" value="1"/>
</dbReference>
<dbReference type="Proteomes" id="UP000831786">
    <property type="component" value="Chromosome"/>
</dbReference>
<dbReference type="NCBIfam" id="TIGR01981">
    <property type="entry name" value="sufD"/>
    <property type="match status" value="1"/>
</dbReference>
<dbReference type="InterPro" id="IPR011542">
    <property type="entry name" value="SUF_FeS_clus_asmbl_SufD"/>
</dbReference>
<dbReference type="InterPro" id="IPR055346">
    <property type="entry name" value="Fe-S_cluster_assembly_SufBD"/>
</dbReference>
<organism evidence="4 5">
    <name type="scientific">Leucobacter allii</name>
    <dbReference type="NCBI Taxonomy" id="2932247"/>
    <lineage>
        <taxon>Bacteria</taxon>
        <taxon>Bacillati</taxon>
        <taxon>Actinomycetota</taxon>
        <taxon>Actinomycetes</taxon>
        <taxon>Micrococcales</taxon>
        <taxon>Microbacteriaceae</taxon>
        <taxon>Leucobacter</taxon>
    </lineage>
</organism>
<proteinExistence type="inferred from homology"/>
<dbReference type="RefSeq" id="WP_244729525.1">
    <property type="nucleotide sequence ID" value="NZ_CP095045.1"/>
</dbReference>
<feature type="domain" description="SUF system FeS cluster assembly SufBD core" evidence="3">
    <location>
        <begin position="144"/>
        <end position="365"/>
    </location>
</feature>
<dbReference type="InterPro" id="IPR000825">
    <property type="entry name" value="SUF_FeS_clus_asmbl_SufBD_core"/>
</dbReference>
<evidence type="ECO:0000259" key="3">
    <source>
        <dbReference type="Pfam" id="PF01458"/>
    </source>
</evidence>
<feature type="region of interest" description="Disordered" evidence="2">
    <location>
        <begin position="1"/>
        <end position="41"/>
    </location>
</feature>
<name>A0ABY4FQD2_9MICO</name>
<dbReference type="PANTHER" id="PTHR43575:SF1">
    <property type="entry name" value="PROTEIN ABCI7, CHLOROPLASTIC"/>
    <property type="match status" value="1"/>
</dbReference>
<evidence type="ECO:0000256" key="2">
    <source>
        <dbReference type="SAM" id="MobiDB-lite"/>
    </source>
</evidence>